<dbReference type="Proteomes" id="UP000290637">
    <property type="component" value="Chromosome"/>
</dbReference>
<proteinExistence type="predicted"/>
<dbReference type="EMBL" id="CP035913">
    <property type="protein sequence ID" value="QBE64421.1"/>
    <property type="molecule type" value="Genomic_DNA"/>
</dbReference>
<keyword evidence="1" id="KW-1133">Transmembrane helix</keyword>
<dbReference type="InterPro" id="IPR011726">
    <property type="entry name" value="KdpF"/>
</dbReference>
<evidence type="ECO:0000313" key="2">
    <source>
        <dbReference type="EMBL" id="QBE64421.1"/>
    </source>
</evidence>
<name>A0A4P6KYX0_9BURK</name>
<keyword evidence="1" id="KW-0472">Membrane</keyword>
<dbReference type="AlphaFoldDB" id="A0A4P6KYX0"/>
<protein>
    <submittedName>
        <fullName evidence="2">Potassium-transporting ATPase subunit F</fullName>
    </submittedName>
</protein>
<feature type="transmembrane region" description="Helical" evidence="1">
    <location>
        <begin position="6"/>
        <end position="28"/>
    </location>
</feature>
<evidence type="ECO:0000313" key="3">
    <source>
        <dbReference type="Proteomes" id="UP000290637"/>
    </source>
</evidence>
<organism evidence="2 3">
    <name type="scientific">Pseudoduganella lutea</name>
    <dbReference type="NCBI Taxonomy" id="321985"/>
    <lineage>
        <taxon>Bacteria</taxon>
        <taxon>Pseudomonadati</taxon>
        <taxon>Pseudomonadota</taxon>
        <taxon>Betaproteobacteria</taxon>
        <taxon>Burkholderiales</taxon>
        <taxon>Oxalobacteraceae</taxon>
        <taxon>Telluria group</taxon>
        <taxon>Pseudoduganella</taxon>
    </lineage>
</organism>
<dbReference type="GO" id="GO:0005886">
    <property type="term" value="C:plasma membrane"/>
    <property type="evidence" value="ECO:0007669"/>
    <property type="project" value="InterPro"/>
</dbReference>
<dbReference type="KEGG" id="plue:EWM63_16690"/>
<keyword evidence="1" id="KW-0812">Transmembrane</keyword>
<keyword evidence="3" id="KW-1185">Reference proteome</keyword>
<dbReference type="RefSeq" id="WP_130187539.1">
    <property type="nucleotide sequence ID" value="NZ_CP035913.1"/>
</dbReference>
<evidence type="ECO:0000256" key="1">
    <source>
        <dbReference type="SAM" id="Phobius"/>
    </source>
</evidence>
<dbReference type="GO" id="GO:0008556">
    <property type="term" value="F:P-type potassium transmembrane transporter activity"/>
    <property type="evidence" value="ECO:0007669"/>
    <property type="project" value="InterPro"/>
</dbReference>
<reference evidence="2 3" key="1">
    <citation type="submission" date="2019-02" db="EMBL/GenBank/DDBJ databases">
        <title>Draft Genome Sequences of Six Type Strains of the Genus Massilia.</title>
        <authorList>
            <person name="Miess H."/>
            <person name="Frediansyhah A."/>
            <person name="Gross H."/>
        </authorList>
    </citation>
    <scope>NUCLEOTIDE SEQUENCE [LARGE SCALE GENOMIC DNA]</scope>
    <source>
        <strain evidence="2 3">DSM 17473</strain>
    </source>
</reference>
<sequence>MNAAGNLVYLGGALVAAALLAYLLVALLKAEDL</sequence>
<gene>
    <name evidence="2" type="ORF">EWM63_16690</name>
</gene>
<accession>A0A4P6KYX0</accession>
<dbReference type="Pfam" id="PF09604">
    <property type="entry name" value="Potass_KdpF"/>
    <property type="match status" value="1"/>
</dbReference>